<sequence>MQMNQKKQMNQIPIHENLRGRVAVITGGGGILCGAMARELGRHGVKVAILNRTLAKGEAVAQEIRDSGGEAVAVACDVLNVENVREAERIVRETYGGYDILINGAGGNHPKASTTEEIFRQQDLDDPLIQTFFDLEVGNIGHVFDLNFLGTLIPTQVFTKGMVGRAGATVINISSMSAYAPMTKVFAYSAAKAAINNLTQWLAVHFAEAGIRVNAIAPGFFLTEQNRALLKHEDGSWTPRSEKIISHTPMRRFGEPEDLLGTLIWLADESMSGFVTGVTVPVDGGFQAYSGV</sequence>
<keyword evidence="2" id="KW-0560">Oxidoreductase</keyword>
<dbReference type="PRINTS" id="PR00081">
    <property type="entry name" value="GDHRDH"/>
</dbReference>
<dbReference type="GO" id="GO:0016616">
    <property type="term" value="F:oxidoreductase activity, acting on the CH-OH group of donors, NAD or NADP as acceptor"/>
    <property type="evidence" value="ECO:0007669"/>
    <property type="project" value="TreeGrafter"/>
</dbReference>
<protein>
    <submittedName>
        <fullName evidence="4">Oxidoreductase UxuB</fullName>
    </submittedName>
</protein>
<dbReference type="FunFam" id="3.40.50.720:FF:000240">
    <property type="entry name" value="SDR family oxidoreductase"/>
    <property type="match status" value="1"/>
</dbReference>
<dbReference type="GO" id="GO:0005975">
    <property type="term" value="P:carbohydrate metabolic process"/>
    <property type="evidence" value="ECO:0007669"/>
    <property type="project" value="UniProtKB-ARBA"/>
</dbReference>
<dbReference type="InterPro" id="IPR002347">
    <property type="entry name" value="SDR_fam"/>
</dbReference>
<organism evidence="4 5">
    <name type="scientific">Insulibacter thermoxylanivorax</name>
    <dbReference type="NCBI Taxonomy" id="2749268"/>
    <lineage>
        <taxon>Bacteria</taxon>
        <taxon>Bacillati</taxon>
        <taxon>Bacillota</taxon>
        <taxon>Bacilli</taxon>
        <taxon>Bacillales</taxon>
        <taxon>Paenibacillaceae</taxon>
        <taxon>Insulibacter</taxon>
    </lineage>
</organism>
<dbReference type="InterPro" id="IPR020904">
    <property type="entry name" value="Sc_DH/Rdtase_CS"/>
</dbReference>
<reference evidence="4" key="2">
    <citation type="journal article" date="2021" name="Data Brief">
        <title>Draft genome sequence data of the facultative, thermophilic, xylanolytic bacterium Paenibacillus sp. strain DA-C8.</title>
        <authorList>
            <person name="Chhe C."/>
            <person name="Uke A."/>
            <person name="Baramee S."/>
            <person name="Ungkulpasvich U."/>
            <person name="Tachaapaikoon C."/>
            <person name="Pason P."/>
            <person name="Waeonukul R."/>
            <person name="Ratanakhanokchai K."/>
            <person name="Kosugi A."/>
        </authorList>
    </citation>
    <scope>NUCLEOTIDE SEQUENCE</scope>
    <source>
        <strain evidence="4">DA-C8</strain>
    </source>
</reference>
<evidence type="ECO:0000313" key="4">
    <source>
        <dbReference type="EMBL" id="GFR37054.1"/>
    </source>
</evidence>
<dbReference type="AlphaFoldDB" id="A0A916VEW8"/>
<dbReference type="SUPFAM" id="SSF51735">
    <property type="entry name" value="NAD(P)-binding Rossmann-fold domains"/>
    <property type="match status" value="1"/>
</dbReference>
<dbReference type="Pfam" id="PF00106">
    <property type="entry name" value="adh_short"/>
    <property type="match status" value="1"/>
</dbReference>
<comment type="caution">
    <text evidence="4">The sequence shown here is derived from an EMBL/GenBank/DDBJ whole genome shotgun (WGS) entry which is preliminary data.</text>
</comment>
<accession>A0A916VEW8</accession>
<dbReference type="Proteomes" id="UP000654993">
    <property type="component" value="Unassembled WGS sequence"/>
</dbReference>
<comment type="similarity">
    <text evidence="1 3">Belongs to the short-chain dehydrogenases/reductases (SDR) family.</text>
</comment>
<dbReference type="PANTHER" id="PTHR42760">
    <property type="entry name" value="SHORT-CHAIN DEHYDROGENASES/REDUCTASES FAMILY MEMBER"/>
    <property type="match status" value="1"/>
</dbReference>
<name>A0A916VEW8_9BACL</name>
<proteinExistence type="inferred from homology"/>
<dbReference type="PANTHER" id="PTHR42760:SF115">
    <property type="entry name" value="3-OXOACYL-[ACYL-CARRIER-PROTEIN] REDUCTASE FABG"/>
    <property type="match status" value="1"/>
</dbReference>
<keyword evidence="5" id="KW-1185">Reference proteome</keyword>
<gene>
    <name evidence="4" type="primary">uxuB</name>
    <name evidence="4" type="ORF">PRECH8_03500</name>
</gene>
<dbReference type="CDD" id="cd08935">
    <property type="entry name" value="mannonate_red_SDR_c"/>
    <property type="match status" value="1"/>
</dbReference>
<dbReference type="PRINTS" id="PR00080">
    <property type="entry name" value="SDRFAMILY"/>
</dbReference>
<evidence type="ECO:0000313" key="5">
    <source>
        <dbReference type="Proteomes" id="UP000654993"/>
    </source>
</evidence>
<dbReference type="NCBIfam" id="NF006132">
    <property type="entry name" value="PRK08277.1"/>
    <property type="match status" value="1"/>
</dbReference>
<reference evidence="4" key="1">
    <citation type="submission" date="2020-08" db="EMBL/GenBank/DDBJ databases">
        <authorList>
            <person name="Uke A."/>
            <person name="Chhe C."/>
            <person name="Baramee S."/>
            <person name="Kosugi A."/>
        </authorList>
    </citation>
    <scope>NUCLEOTIDE SEQUENCE</scope>
    <source>
        <strain evidence="4">DA-C8</strain>
    </source>
</reference>
<evidence type="ECO:0000256" key="1">
    <source>
        <dbReference type="ARBA" id="ARBA00006484"/>
    </source>
</evidence>
<dbReference type="EMBL" id="BMAQ01000003">
    <property type="protein sequence ID" value="GFR37054.1"/>
    <property type="molecule type" value="Genomic_DNA"/>
</dbReference>
<evidence type="ECO:0000256" key="3">
    <source>
        <dbReference type="RuleBase" id="RU000363"/>
    </source>
</evidence>
<dbReference type="Gene3D" id="3.40.50.720">
    <property type="entry name" value="NAD(P)-binding Rossmann-like Domain"/>
    <property type="match status" value="1"/>
</dbReference>
<dbReference type="InterPro" id="IPR036291">
    <property type="entry name" value="NAD(P)-bd_dom_sf"/>
</dbReference>
<dbReference type="PROSITE" id="PS00061">
    <property type="entry name" value="ADH_SHORT"/>
    <property type="match status" value="1"/>
</dbReference>
<evidence type="ECO:0000256" key="2">
    <source>
        <dbReference type="ARBA" id="ARBA00023002"/>
    </source>
</evidence>